<dbReference type="EMBL" id="NEDP02082630">
    <property type="protein sequence ID" value="OWF34474.1"/>
    <property type="molecule type" value="Genomic_DNA"/>
</dbReference>
<feature type="signal peptide" evidence="1">
    <location>
        <begin position="1"/>
        <end position="19"/>
    </location>
</feature>
<evidence type="ECO:0000313" key="3">
    <source>
        <dbReference type="Proteomes" id="UP000242188"/>
    </source>
</evidence>
<feature type="chain" id="PRO_5012758407" evidence="1">
    <location>
        <begin position="20"/>
        <end position="108"/>
    </location>
</feature>
<reference evidence="2 3" key="1">
    <citation type="journal article" date="2017" name="Nat. Ecol. Evol.">
        <title>Scallop genome provides insights into evolution of bilaterian karyotype and development.</title>
        <authorList>
            <person name="Wang S."/>
            <person name="Zhang J."/>
            <person name="Jiao W."/>
            <person name="Li J."/>
            <person name="Xun X."/>
            <person name="Sun Y."/>
            <person name="Guo X."/>
            <person name="Huan P."/>
            <person name="Dong B."/>
            <person name="Zhang L."/>
            <person name="Hu X."/>
            <person name="Sun X."/>
            <person name="Wang J."/>
            <person name="Zhao C."/>
            <person name="Wang Y."/>
            <person name="Wang D."/>
            <person name="Huang X."/>
            <person name="Wang R."/>
            <person name="Lv J."/>
            <person name="Li Y."/>
            <person name="Zhang Z."/>
            <person name="Liu B."/>
            <person name="Lu W."/>
            <person name="Hui Y."/>
            <person name="Liang J."/>
            <person name="Zhou Z."/>
            <person name="Hou R."/>
            <person name="Li X."/>
            <person name="Liu Y."/>
            <person name="Li H."/>
            <person name="Ning X."/>
            <person name="Lin Y."/>
            <person name="Zhao L."/>
            <person name="Xing Q."/>
            <person name="Dou J."/>
            <person name="Li Y."/>
            <person name="Mao J."/>
            <person name="Guo H."/>
            <person name="Dou H."/>
            <person name="Li T."/>
            <person name="Mu C."/>
            <person name="Jiang W."/>
            <person name="Fu Q."/>
            <person name="Fu X."/>
            <person name="Miao Y."/>
            <person name="Liu J."/>
            <person name="Yu Q."/>
            <person name="Li R."/>
            <person name="Liao H."/>
            <person name="Li X."/>
            <person name="Kong Y."/>
            <person name="Jiang Z."/>
            <person name="Chourrout D."/>
            <person name="Li R."/>
            <person name="Bao Z."/>
        </authorList>
    </citation>
    <scope>NUCLEOTIDE SEQUENCE [LARGE SCALE GENOMIC DNA]</scope>
    <source>
        <strain evidence="2 3">PY_sf001</strain>
    </source>
</reference>
<organism evidence="2 3">
    <name type="scientific">Mizuhopecten yessoensis</name>
    <name type="common">Japanese scallop</name>
    <name type="synonym">Patinopecten yessoensis</name>
    <dbReference type="NCBI Taxonomy" id="6573"/>
    <lineage>
        <taxon>Eukaryota</taxon>
        <taxon>Metazoa</taxon>
        <taxon>Spiralia</taxon>
        <taxon>Lophotrochozoa</taxon>
        <taxon>Mollusca</taxon>
        <taxon>Bivalvia</taxon>
        <taxon>Autobranchia</taxon>
        <taxon>Pteriomorphia</taxon>
        <taxon>Pectinida</taxon>
        <taxon>Pectinoidea</taxon>
        <taxon>Pectinidae</taxon>
        <taxon>Mizuhopecten</taxon>
    </lineage>
</organism>
<protein>
    <submittedName>
        <fullName evidence="2">Uncharacterized protein</fullName>
    </submittedName>
</protein>
<name>A0A210PDC2_MIZYE</name>
<keyword evidence="3" id="KW-1185">Reference proteome</keyword>
<dbReference type="AlphaFoldDB" id="A0A210PDC2"/>
<proteinExistence type="predicted"/>
<sequence length="108" mass="12368">MMSGSVVLVVFVCARAVLGMPSLRIADHYNDSEPLLKLPDLKQEVYYQHMKLPLRTFVGEKKIEYGCSAFPLKADEYIVEYLPIGERDDVYHITVDVCDVPYDEAPIW</sequence>
<accession>A0A210PDC2</accession>
<keyword evidence="1" id="KW-0732">Signal</keyword>
<evidence type="ECO:0000256" key="1">
    <source>
        <dbReference type="SAM" id="SignalP"/>
    </source>
</evidence>
<evidence type="ECO:0000313" key="2">
    <source>
        <dbReference type="EMBL" id="OWF34474.1"/>
    </source>
</evidence>
<comment type="caution">
    <text evidence="2">The sequence shown here is derived from an EMBL/GenBank/DDBJ whole genome shotgun (WGS) entry which is preliminary data.</text>
</comment>
<gene>
    <name evidence="2" type="ORF">KP79_PYT03489</name>
</gene>
<dbReference type="Proteomes" id="UP000242188">
    <property type="component" value="Unassembled WGS sequence"/>
</dbReference>